<comment type="similarity">
    <text evidence="2 8">Belongs to the dihydrofolate reductase family.</text>
</comment>
<gene>
    <name evidence="10" type="primary">dhfrIII</name>
    <name evidence="10" type="ORF">Poly59_24030</name>
</gene>
<proteinExistence type="inferred from homology"/>
<dbReference type="PIRSF" id="PIRSF000194">
    <property type="entry name" value="DHFR"/>
    <property type="match status" value="1"/>
</dbReference>
<dbReference type="PROSITE" id="PS51330">
    <property type="entry name" value="DHFR_2"/>
    <property type="match status" value="1"/>
</dbReference>
<dbReference type="GO" id="GO:0006730">
    <property type="term" value="P:one-carbon metabolic process"/>
    <property type="evidence" value="ECO:0007669"/>
    <property type="project" value="UniProtKB-KW"/>
</dbReference>
<dbReference type="AlphaFoldDB" id="A0A5C6F8Q3"/>
<dbReference type="OrthoDB" id="9804315at2"/>
<evidence type="ECO:0000256" key="7">
    <source>
        <dbReference type="ARBA" id="ARBA00025067"/>
    </source>
</evidence>
<dbReference type="GO" id="GO:0050661">
    <property type="term" value="F:NADP binding"/>
    <property type="evidence" value="ECO:0007669"/>
    <property type="project" value="InterPro"/>
</dbReference>
<protein>
    <recommendedName>
        <fullName evidence="3 8">Dihydrofolate reductase</fullName>
        <ecNumber evidence="3 8">1.5.1.3</ecNumber>
    </recommendedName>
</protein>
<comment type="function">
    <text evidence="7 8">Key enzyme in folate metabolism. Catalyzes an essential reaction for de novo glycine and purine synthesis, and for DNA precursor synthesis.</text>
</comment>
<keyword evidence="5 8" id="KW-0521">NADP</keyword>
<comment type="catalytic activity">
    <reaction evidence="8">
        <text>(6S)-5,6,7,8-tetrahydrofolate + NADP(+) = 7,8-dihydrofolate + NADPH + H(+)</text>
        <dbReference type="Rhea" id="RHEA:15009"/>
        <dbReference type="ChEBI" id="CHEBI:15378"/>
        <dbReference type="ChEBI" id="CHEBI:57451"/>
        <dbReference type="ChEBI" id="CHEBI:57453"/>
        <dbReference type="ChEBI" id="CHEBI:57783"/>
        <dbReference type="ChEBI" id="CHEBI:58349"/>
        <dbReference type="EC" id="1.5.1.3"/>
    </reaction>
</comment>
<evidence type="ECO:0000256" key="6">
    <source>
        <dbReference type="ARBA" id="ARBA00023002"/>
    </source>
</evidence>
<evidence type="ECO:0000256" key="2">
    <source>
        <dbReference type="ARBA" id="ARBA00009539"/>
    </source>
</evidence>
<organism evidence="10 11">
    <name type="scientific">Rubripirellula reticaptiva</name>
    <dbReference type="NCBI Taxonomy" id="2528013"/>
    <lineage>
        <taxon>Bacteria</taxon>
        <taxon>Pseudomonadati</taxon>
        <taxon>Planctomycetota</taxon>
        <taxon>Planctomycetia</taxon>
        <taxon>Pirellulales</taxon>
        <taxon>Pirellulaceae</taxon>
        <taxon>Rubripirellula</taxon>
    </lineage>
</organism>
<dbReference type="EMBL" id="SJPX01000002">
    <property type="protein sequence ID" value="TWU56099.1"/>
    <property type="molecule type" value="Genomic_DNA"/>
</dbReference>
<keyword evidence="11" id="KW-1185">Reference proteome</keyword>
<dbReference type="GO" id="GO:0046655">
    <property type="term" value="P:folic acid metabolic process"/>
    <property type="evidence" value="ECO:0007669"/>
    <property type="project" value="TreeGrafter"/>
</dbReference>
<dbReference type="Gene3D" id="3.40.430.10">
    <property type="entry name" value="Dihydrofolate Reductase, subunit A"/>
    <property type="match status" value="1"/>
</dbReference>
<dbReference type="PRINTS" id="PR00070">
    <property type="entry name" value="DHFR"/>
</dbReference>
<dbReference type="GO" id="GO:0046452">
    <property type="term" value="P:dihydrofolate metabolic process"/>
    <property type="evidence" value="ECO:0007669"/>
    <property type="project" value="TreeGrafter"/>
</dbReference>
<dbReference type="PANTHER" id="PTHR48069">
    <property type="entry name" value="DIHYDROFOLATE REDUCTASE"/>
    <property type="match status" value="1"/>
</dbReference>
<dbReference type="CDD" id="cd00209">
    <property type="entry name" value="DHFR"/>
    <property type="match status" value="1"/>
</dbReference>
<comment type="caution">
    <text evidence="10">The sequence shown here is derived from an EMBL/GenBank/DDBJ whole genome shotgun (WGS) entry which is preliminary data.</text>
</comment>
<accession>A0A5C6F8Q3</accession>
<dbReference type="GO" id="GO:0005829">
    <property type="term" value="C:cytosol"/>
    <property type="evidence" value="ECO:0007669"/>
    <property type="project" value="TreeGrafter"/>
</dbReference>
<evidence type="ECO:0000256" key="4">
    <source>
        <dbReference type="ARBA" id="ARBA00022563"/>
    </source>
</evidence>
<evidence type="ECO:0000313" key="10">
    <source>
        <dbReference type="EMBL" id="TWU56099.1"/>
    </source>
</evidence>
<dbReference type="Pfam" id="PF00186">
    <property type="entry name" value="DHFR_1"/>
    <property type="match status" value="1"/>
</dbReference>
<dbReference type="InterPro" id="IPR001796">
    <property type="entry name" value="DHFR_dom"/>
</dbReference>
<dbReference type="UniPathway" id="UPA00077">
    <property type="reaction ID" value="UER00158"/>
</dbReference>
<dbReference type="SUPFAM" id="SSF53597">
    <property type="entry name" value="Dihydrofolate reductase-like"/>
    <property type="match status" value="1"/>
</dbReference>
<dbReference type="PANTHER" id="PTHR48069:SF3">
    <property type="entry name" value="DIHYDROFOLATE REDUCTASE"/>
    <property type="match status" value="1"/>
</dbReference>
<evidence type="ECO:0000259" key="9">
    <source>
        <dbReference type="PROSITE" id="PS51330"/>
    </source>
</evidence>
<dbReference type="GO" id="GO:0004146">
    <property type="term" value="F:dihydrofolate reductase activity"/>
    <property type="evidence" value="ECO:0007669"/>
    <property type="project" value="UniProtKB-EC"/>
</dbReference>
<evidence type="ECO:0000313" key="11">
    <source>
        <dbReference type="Proteomes" id="UP000317977"/>
    </source>
</evidence>
<keyword evidence="4 8" id="KW-0554">One-carbon metabolism</keyword>
<dbReference type="EC" id="1.5.1.3" evidence="3 8"/>
<evidence type="ECO:0000256" key="5">
    <source>
        <dbReference type="ARBA" id="ARBA00022857"/>
    </source>
</evidence>
<evidence type="ECO:0000256" key="1">
    <source>
        <dbReference type="ARBA" id="ARBA00004903"/>
    </source>
</evidence>
<feature type="domain" description="DHFR" evidence="9">
    <location>
        <begin position="20"/>
        <end position="176"/>
    </location>
</feature>
<dbReference type="Proteomes" id="UP000317977">
    <property type="component" value="Unassembled WGS sequence"/>
</dbReference>
<comment type="pathway">
    <text evidence="1 8">Cofactor biosynthesis; tetrahydrofolate biosynthesis; 5,6,7,8-tetrahydrofolate from 7,8-dihydrofolate: step 1/1.</text>
</comment>
<dbReference type="GO" id="GO:0046654">
    <property type="term" value="P:tetrahydrofolate biosynthetic process"/>
    <property type="evidence" value="ECO:0007669"/>
    <property type="project" value="UniProtKB-UniPathway"/>
</dbReference>
<reference evidence="10 11" key="1">
    <citation type="submission" date="2019-02" db="EMBL/GenBank/DDBJ databases">
        <title>Deep-cultivation of Planctomycetes and their phenomic and genomic characterization uncovers novel biology.</title>
        <authorList>
            <person name="Wiegand S."/>
            <person name="Jogler M."/>
            <person name="Boedeker C."/>
            <person name="Pinto D."/>
            <person name="Vollmers J."/>
            <person name="Rivas-Marin E."/>
            <person name="Kohn T."/>
            <person name="Peeters S.H."/>
            <person name="Heuer A."/>
            <person name="Rast P."/>
            <person name="Oberbeckmann S."/>
            <person name="Bunk B."/>
            <person name="Jeske O."/>
            <person name="Meyerdierks A."/>
            <person name="Storesund J.E."/>
            <person name="Kallscheuer N."/>
            <person name="Luecker S."/>
            <person name="Lage O.M."/>
            <person name="Pohl T."/>
            <person name="Merkel B.J."/>
            <person name="Hornburger P."/>
            <person name="Mueller R.-W."/>
            <person name="Bruemmer F."/>
            <person name="Labrenz M."/>
            <person name="Spormann A.M."/>
            <person name="Op Den Camp H."/>
            <person name="Overmann J."/>
            <person name="Amann R."/>
            <person name="Jetten M.S.M."/>
            <person name="Mascher T."/>
            <person name="Medema M.H."/>
            <person name="Devos D.P."/>
            <person name="Kaster A.-K."/>
            <person name="Ovreas L."/>
            <person name="Rohde M."/>
            <person name="Galperin M.Y."/>
            <person name="Jogler C."/>
        </authorList>
    </citation>
    <scope>NUCLEOTIDE SEQUENCE [LARGE SCALE GENOMIC DNA]</scope>
    <source>
        <strain evidence="10 11">Poly59</strain>
    </source>
</reference>
<sequence>MEPESPQTNANLETRAIEPAVIAVVAMTSNGTIGLDGDMPWRLRADLMRFKSMTMGGVLIMGRKTYDSIGRPLPGRRTIVVTRNKSWHAEGVDRASDPEKAILMAGQGPIFVVGGAEIYRQLLPSCKEIWLTRVWSGILGDTKLSIDLSNFRVLEQTRVPASDRDDVPTEFFRLVRQNS</sequence>
<keyword evidence="6 8" id="KW-0560">Oxidoreductase</keyword>
<evidence type="ECO:0000256" key="3">
    <source>
        <dbReference type="ARBA" id="ARBA00012856"/>
    </source>
</evidence>
<dbReference type="InterPro" id="IPR012259">
    <property type="entry name" value="DHFR"/>
</dbReference>
<dbReference type="RefSeq" id="WP_146534155.1">
    <property type="nucleotide sequence ID" value="NZ_SJPX01000002.1"/>
</dbReference>
<dbReference type="InterPro" id="IPR024072">
    <property type="entry name" value="DHFR-like_dom_sf"/>
</dbReference>
<evidence type="ECO:0000256" key="8">
    <source>
        <dbReference type="PIRNR" id="PIRNR000194"/>
    </source>
</evidence>
<name>A0A5C6F8Q3_9BACT</name>